<dbReference type="Gene3D" id="3.30.40.10">
    <property type="entry name" value="Zinc/RING finger domain, C3HC4 (zinc finger)"/>
    <property type="match status" value="1"/>
</dbReference>
<comment type="caution">
    <text evidence="2">The sequence shown here is derived from an EMBL/GenBank/DDBJ whole genome shotgun (WGS) entry which is preliminary data.</text>
</comment>
<feature type="compositionally biased region" description="Polar residues" evidence="1">
    <location>
        <begin position="172"/>
        <end position="187"/>
    </location>
</feature>
<evidence type="ECO:0000313" key="2">
    <source>
        <dbReference type="EMBL" id="KAK5068610.1"/>
    </source>
</evidence>
<feature type="compositionally biased region" description="Basic and acidic residues" evidence="1">
    <location>
        <begin position="107"/>
        <end position="121"/>
    </location>
</feature>
<reference evidence="2 3" key="1">
    <citation type="submission" date="2023-08" db="EMBL/GenBank/DDBJ databases">
        <title>Black Yeasts Isolated from many extreme environments.</title>
        <authorList>
            <person name="Coleine C."/>
            <person name="Stajich J.E."/>
            <person name="Selbmann L."/>
        </authorList>
    </citation>
    <scope>NUCLEOTIDE SEQUENCE [LARGE SCALE GENOMIC DNA]</scope>
    <source>
        <strain evidence="2 3">CCFEE 6328</strain>
    </source>
</reference>
<accession>A0ABR0JSF4</accession>
<protein>
    <recommendedName>
        <fullName evidence="4">RING-type domain-containing protein</fullName>
    </recommendedName>
</protein>
<evidence type="ECO:0008006" key="4">
    <source>
        <dbReference type="Google" id="ProtNLM"/>
    </source>
</evidence>
<evidence type="ECO:0000256" key="1">
    <source>
        <dbReference type="SAM" id="MobiDB-lite"/>
    </source>
</evidence>
<gene>
    <name evidence="2" type="ORF">LTR69_000730</name>
</gene>
<keyword evidence="3" id="KW-1185">Reference proteome</keyword>
<dbReference type="EMBL" id="JAVRRF010000001">
    <property type="protein sequence ID" value="KAK5068610.1"/>
    <property type="molecule type" value="Genomic_DNA"/>
</dbReference>
<evidence type="ECO:0000313" key="3">
    <source>
        <dbReference type="Proteomes" id="UP001345691"/>
    </source>
</evidence>
<feature type="region of interest" description="Disordered" evidence="1">
    <location>
        <begin position="172"/>
        <end position="270"/>
    </location>
</feature>
<sequence length="326" mass="36533">MLTVDQLCRDIGIKNPSDRSTCIGYGQKKPTCGMAVAERSRSAAKARLRRICQLIDEDGSITEEIADDLESVATLLHCKNFHRDQAPAKAEEWERRLEDVIDRRDAERRRRATRAREEPRRQNINTRAAPNVSGRPVMALHTDEDLLAELARRLASRNQLISTIEAVLENHSSTYQQPRRSTPSHQRYQPAAPEVPVNVNSDDEFSGYYSEDTDEEDAPPEYASLYQPPEIIHPPTAQPRTQSRSARSASPSPSSASSSSRSSHSSGSSGNECAICLLGLGRRSEQWRCGTCRNATHMECFDQWMASSPEEHVRCIYCRSPVGTHD</sequence>
<feature type="region of interest" description="Disordered" evidence="1">
    <location>
        <begin position="107"/>
        <end position="137"/>
    </location>
</feature>
<feature type="compositionally biased region" description="Acidic residues" evidence="1">
    <location>
        <begin position="201"/>
        <end position="219"/>
    </location>
</feature>
<organism evidence="2 3">
    <name type="scientific">Exophiala sideris</name>
    <dbReference type="NCBI Taxonomy" id="1016849"/>
    <lineage>
        <taxon>Eukaryota</taxon>
        <taxon>Fungi</taxon>
        <taxon>Dikarya</taxon>
        <taxon>Ascomycota</taxon>
        <taxon>Pezizomycotina</taxon>
        <taxon>Eurotiomycetes</taxon>
        <taxon>Chaetothyriomycetidae</taxon>
        <taxon>Chaetothyriales</taxon>
        <taxon>Herpotrichiellaceae</taxon>
        <taxon>Exophiala</taxon>
    </lineage>
</organism>
<proteinExistence type="predicted"/>
<dbReference type="Proteomes" id="UP001345691">
    <property type="component" value="Unassembled WGS sequence"/>
</dbReference>
<dbReference type="InterPro" id="IPR013083">
    <property type="entry name" value="Znf_RING/FYVE/PHD"/>
</dbReference>
<name>A0ABR0JSF4_9EURO</name>
<feature type="compositionally biased region" description="Low complexity" evidence="1">
    <location>
        <begin position="243"/>
        <end position="270"/>
    </location>
</feature>
<dbReference type="SUPFAM" id="SSF57850">
    <property type="entry name" value="RING/U-box"/>
    <property type="match status" value="1"/>
</dbReference>